<dbReference type="EMBL" id="JAUOQO010000002">
    <property type="protein sequence ID" value="MDO6573029.1"/>
    <property type="molecule type" value="Genomic_DNA"/>
</dbReference>
<name>A0AAW7YNE8_9STAP</name>
<gene>
    <name evidence="1" type="ORF">Q4528_02555</name>
</gene>
<organism evidence="1 2">
    <name type="scientific">Staphylococcus pasteuri_A</name>
    <dbReference type="NCBI Taxonomy" id="3062664"/>
    <lineage>
        <taxon>Bacteria</taxon>
        <taxon>Bacillati</taxon>
        <taxon>Bacillota</taxon>
        <taxon>Bacilli</taxon>
        <taxon>Bacillales</taxon>
        <taxon>Staphylococcaceae</taxon>
        <taxon>Staphylococcus</taxon>
    </lineage>
</organism>
<proteinExistence type="predicted"/>
<keyword evidence="2" id="KW-1185">Reference proteome</keyword>
<reference evidence="1" key="1">
    <citation type="submission" date="2023-07" db="EMBL/GenBank/DDBJ databases">
        <title>Genome content predicts the carbon catabolic preferences of heterotrophic bacteria.</title>
        <authorList>
            <person name="Gralka M."/>
        </authorList>
    </citation>
    <scope>NUCLEOTIDE SEQUENCE</scope>
    <source>
        <strain evidence="1">E2R20</strain>
    </source>
</reference>
<protein>
    <recommendedName>
        <fullName evidence="3">Zinc ribbon domain-containing protein</fullName>
    </recommendedName>
</protein>
<comment type="caution">
    <text evidence="1">The sequence shown here is derived from an EMBL/GenBank/DDBJ whole genome shotgun (WGS) entry which is preliminary data.</text>
</comment>
<evidence type="ECO:0008006" key="3">
    <source>
        <dbReference type="Google" id="ProtNLM"/>
    </source>
</evidence>
<sequence length="81" mass="9269">MNKLQLIKIALLTALLVEEVRNAKGEKIHKYKFSKGYGNGQTEVSVTNFGLSERTAKLCPKCNRHTLKTAKFCPFCRYEFN</sequence>
<evidence type="ECO:0000313" key="2">
    <source>
        <dbReference type="Proteomes" id="UP001170310"/>
    </source>
</evidence>
<dbReference type="AlphaFoldDB" id="A0AAW7YNE8"/>
<dbReference type="RefSeq" id="WP_072291901.1">
    <property type="nucleotide sequence ID" value="NZ_JAUOQO010000002.1"/>
</dbReference>
<accession>A0AAW7YNE8</accession>
<dbReference type="Proteomes" id="UP001170310">
    <property type="component" value="Unassembled WGS sequence"/>
</dbReference>
<evidence type="ECO:0000313" key="1">
    <source>
        <dbReference type="EMBL" id="MDO6573029.1"/>
    </source>
</evidence>